<dbReference type="EMBL" id="LR215729">
    <property type="protein sequence ID" value="VEV97196.1"/>
    <property type="molecule type" value="Genomic_DNA"/>
</dbReference>
<dbReference type="Gene3D" id="3.40.50.2300">
    <property type="match status" value="1"/>
</dbReference>
<gene>
    <name evidence="2" type="ORF">PMYSY11_2150</name>
</gene>
<dbReference type="SUPFAM" id="SSF52540">
    <property type="entry name" value="P-loop containing nucleoside triphosphate hydrolases"/>
    <property type="match status" value="1"/>
</dbReference>
<dbReference type="Pfam" id="PF16968">
    <property type="entry name" value="TadZ_N"/>
    <property type="match status" value="1"/>
</dbReference>
<dbReference type="Gene3D" id="3.40.50.300">
    <property type="entry name" value="P-loop containing nucleotide triphosphate hydrolases"/>
    <property type="match status" value="1"/>
</dbReference>
<dbReference type="InterPro" id="IPR031580">
    <property type="entry name" value="TadZ_N"/>
</dbReference>
<proteinExistence type="predicted"/>
<accession>A0A1I7D4F9</accession>
<name>A0A1I7D4F9_9PSED</name>
<organism evidence="2">
    <name type="scientific">Pseudomonas marincola</name>
    <dbReference type="NCBI Taxonomy" id="437900"/>
    <lineage>
        <taxon>Bacteria</taxon>
        <taxon>Pseudomonadati</taxon>
        <taxon>Pseudomonadota</taxon>
        <taxon>Gammaproteobacteria</taxon>
        <taxon>Pseudomonadales</taxon>
        <taxon>Pseudomonadaceae</taxon>
        <taxon>Pseudomonas</taxon>
    </lineage>
</organism>
<sequence>MSQTFLALTRNSADLEWLQGSLSSLGHVLQAGQGALDELLALVDVTGAGLLFVGLDRDNLMSQSALIEGVLAAKPMLAVIALGDGLDNQLVLSAMRAGARDFIAYGARTSEVTGLVRHMSKRMPNLQPSADRGKLSVLYCRQQDADAGMLAAHLALAIEQNGRRTLLLDLGLPYGESLGLFALESSFNFSDALRNLRRLDSSLIDSAFCETRGGLRVLSLTEQEQTLEKVSAAELYLLMGTLRQHFQHIVVNLAGQPDSEALRWFATHAEQLLWCSDQNVPSCQRNIELLEQWRESGMKLAHASLLVDRFLRNVAPDSPTLGKSFGLPVIETLPFNPELRMNARNQGRSLFEIAPRDRLSQSLKQLGCRLADRRKKSSAWRWPWKQAERREQEELA</sequence>
<feature type="domain" description="Pilus assembly protein TadZ N-terminal" evidence="1">
    <location>
        <begin position="1"/>
        <end position="132"/>
    </location>
</feature>
<dbReference type="RefSeq" id="WP_069902525.1">
    <property type="nucleotide sequence ID" value="NZ_FPBC01000010.1"/>
</dbReference>
<protein>
    <submittedName>
        <fullName evidence="2">Pilus assembly protein</fullName>
    </submittedName>
</protein>
<dbReference type="InterPro" id="IPR027417">
    <property type="entry name" value="P-loop_NTPase"/>
</dbReference>
<dbReference type="STRING" id="437900.GCA_001940335_03343"/>
<evidence type="ECO:0000259" key="1">
    <source>
        <dbReference type="Pfam" id="PF16968"/>
    </source>
</evidence>
<reference evidence="2" key="1">
    <citation type="submission" date="2019-02" db="EMBL/GenBank/DDBJ databases">
        <authorList>
            <consortium name="Genoscope - CEA"/>
            <person name="William W."/>
        </authorList>
    </citation>
    <scope>NUCLEOTIDE SEQUENCE [LARGE SCALE GENOMIC DNA]</scope>
    <source>
        <strain evidence="2">YSy11</strain>
    </source>
</reference>
<evidence type="ECO:0000313" key="2">
    <source>
        <dbReference type="EMBL" id="VEV97196.1"/>
    </source>
</evidence>
<dbReference type="AlphaFoldDB" id="A0A1I7D4F9"/>